<dbReference type="GO" id="GO:0005524">
    <property type="term" value="F:ATP binding"/>
    <property type="evidence" value="ECO:0007669"/>
    <property type="project" value="InterPro"/>
</dbReference>
<dbReference type="GO" id="GO:0009379">
    <property type="term" value="C:Holliday junction helicase complex"/>
    <property type="evidence" value="ECO:0007669"/>
    <property type="project" value="InterPro"/>
</dbReference>
<accession>A0A645CZL2</accession>
<sequence length="53" mass="5495">MSIPDSGAAAEAADALVVLGYSRTQALNAISKTDCAGRSVEEIIKYALKLIAQ</sequence>
<evidence type="ECO:0000259" key="1">
    <source>
        <dbReference type="Pfam" id="PF07499"/>
    </source>
</evidence>
<gene>
    <name evidence="2" type="ORF">SDC9_129364</name>
</gene>
<reference evidence="2" key="1">
    <citation type="submission" date="2019-08" db="EMBL/GenBank/DDBJ databases">
        <authorList>
            <person name="Kucharzyk K."/>
            <person name="Murdoch R.W."/>
            <person name="Higgins S."/>
            <person name="Loffler F."/>
        </authorList>
    </citation>
    <scope>NUCLEOTIDE SEQUENCE</scope>
</reference>
<evidence type="ECO:0000313" key="2">
    <source>
        <dbReference type="EMBL" id="MPM82303.1"/>
    </source>
</evidence>
<dbReference type="InterPro" id="IPR036267">
    <property type="entry name" value="RuvA_C_sf"/>
</dbReference>
<dbReference type="Pfam" id="PF07499">
    <property type="entry name" value="RuvA_C"/>
    <property type="match status" value="1"/>
</dbReference>
<dbReference type="EMBL" id="VSSQ01031423">
    <property type="protein sequence ID" value="MPM82303.1"/>
    <property type="molecule type" value="Genomic_DNA"/>
</dbReference>
<dbReference type="InterPro" id="IPR011114">
    <property type="entry name" value="RuvA_C"/>
</dbReference>
<protein>
    <recommendedName>
        <fullName evidence="1">Holliday junction DNA helicase RuvA C-terminal domain-containing protein</fullName>
    </recommendedName>
</protein>
<dbReference type="GO" id="GO:0006281">
    <property type="term" value="P:DNA repair"/>
    <property type="evidence" value="ECO:0007669"/>
    <property type="project" value="InterPro"/>
</dbReference>
<dbReference type="Gene3D" id="1.10.8.10">
    <property type="entry name" value="DNA helicase RuvA subunit, C-terminal domain"/>
    <property type="match status" value="1"/>
</dbReference>
<dbReference type="AlphaFoldDB" id="A0A645CZL2"/>
<dbReference type="SUPFAM" id="SSF46929">
    <property type="entry name" value="DNA helicase RuvA subunit, C-terminal domain"/>
    <property type="match status" value="1"/>
</dbReference>
<feature type="domain" description="Holliday junction DNA helicase RuvA C-terminal" evidence="1">
    <location>
        <begin position="8"/>
        <end position="51"/>
    </location>
</feature>
<proteinExistence type="predicted"/>
<organism evidence="2">
    <name type="scientific">bioreactor metagenome</name>
    <dbReference type="NCBI Taxonomy" id="1076179"/>
    <lineage>
        <taxon>unclassified sequences</taxon>
        <taxon>metagenomes</taxon>
        <taxon>ecological metagenomes</taxon>
    </lineage>
</organism>
<name>A0A645CZL2_9ZZZZ</name>
<dbReference type="CDD" id="cd14332">
    <property type="entry name" value="UBA_RuvA_C"/>
    <property type="match status" value="1"/>
</dbReference>
<dbReference type="GO" id="GO:0006310">
    <property type="term" value="P:DNA recombination"/>
    <property type="evidence" value="ECO:0007669"/>
    <property type="project" value="InterPro"/>
</dbReference>
<comment type="caution">
    <text evidence="2">The sequence shown here is derived from an EMBL/GenBank/DDBJ whole genome shotgun (WGS) entry which is preliminary data.</text>
</comment>
<dbReference type="GO" id="GO:0009378">
    <property type="term" value="F:four-way junction helicase activity"/>
    <property type="evidence" value="ECO:0007669"/>
    <property type="project" value="InterPro"/>
</dbReference>